<dbReference type="AlphaFoldDB" id="A0A547PW39"/>
<proteinExistence type="predicted"/>
<reference evidence="1 2" key="1">
    <citation type="submission" date="2019-06" db="EMBL/GenBank/DDBJ databases">
        <title>Paenimaribius caenipelagi gen. nov., sp. nov., isolated from a tidal flat.</title>
        <authorList>
            <person name="Yoon J.-H."/>
        </authorList>
    </citation>
    <scope>NUCLEOTIDE SEQUENCE [LARGE SCALE GENOMIC DNA]</scope>
    <source>
        <strain evidence="1 2">JBTF-M29</strain>
    </source>
</reference>
<gene>
    <name evidence="1" type="ORF">FEV53_11990</name>
</gene>
<dbReference type="EMBL" id="VFSV01000020">
    <property type="protein sequence ID" value="TRD18370.1"/>
    <property type="molecule type" value="Genomic_DNA"/>
</dbReference>
<accession>A0A547PW39</accession>
<protein>
    <submittedName>
        <fullName evidence="1">Uncharacterized protein</fullName>
    </submittedName>
</protein>
<dbReference type="InterPro" id="IPR036390">
    <property type="entry name" value="WH_DNA-bd_sf"/>
</dbReference>
<sequence length="194" mass="22417">MSAEAIRGSGGHKTALAGELRERALRYVEERPEFTSFDLVAELAVSAEWARKVIREWSSAGVIETVRQDGQTAVWRLREQALESSSLYARERARPEYVMWQEMRRARRFRPDELQLVVNTERLPIDLKQVRKYCSDLAEAGYLDVAVKGRAGGRLPTYVLRGRRGPFPPRVIRAPVLFDPNEETFQVMERRVQR</sequence>
<name>A0A547PW39_9RHOB</name>
<evidence type="ECO:0000313" key="1">
    <source>
        <dbReference type="EMBL" id="TRD18370.1"/>
    </source>
</evidence>
<dbReference type="Proteomes" id="UP000318590">
    <property type="component" value="Unassembled WGS sequence"/>
</dbReference>
<keyword evidence="2" id="KW-1185">Reference proteome</keyword>
<evidence type="ECO:0000313" key="2">
    <source>
        <dbReference type="Proteomes" id="UP000318590"/>
    </source>
</evidence>
<dbReference type="SUPFAM" id="SSF46785">
    <property type="entry name" value="Winged helix' DNA-binding domain"/>
    <property type="match status" value="1"/>
</dbReference>
<dbReference type="RefSeq" id="WP_142835042.1">
    <property type="nucleotide sequence ID" value="NZ_VFSV01000020.1"/>
</dbReference>
<dbReference type="OrthoDB" id="8080957at2"/>
<comment type="caution">
    <text evidence="1">The sequence shown here is derived from an EMBL/GenBank/DDBJ whole genome shotgun (WGS) entry which is preliminary data.</text>
</comment>
<dbReference type="InterPro" id="IPR036388">
    <property type="entry name" value="WH-like_DNA-bd_sf"/>
</dbReference>
<dbReference type="Gene3D" id="1.10.10.10">
    <property type="entry name" value="Winged helix-like DNA-binding domain superfamily/Winged helix DNA-binding domain"/>
    <property type="match status" value="1"/>
</dbReference>
<organism evidence="1 2">
    <name type="scientific">Palleronia caenipelagi</name>
    <dbReference type="NCBI Taxonomy" id="2489174"/>
    <lineage>
        <taxon>Bacteria</taxon>
        <taxon>Pseudomonadati</taxon>
        <taxon>Pseudomonadota</taxon>
        <taxon>Alphaproteobacteria</taxon>
        <taxon>Rhodobacterales</taxon>
        <taxon>Roseobacteraceae</taxon>
        <taxon>Palleronia</taxon>
    </lineage>
</organism>